<feature type="binding site" evidence="9">
    <location>
        <position position="59"/>
    </location>
    <ligand>
        <name>ATP</name>
        <dbReference type="ChEBI" id="CHEBI:30616"/>
    </ligand>
</feature>
<keyword evidence="7 9" id="KW-0233">DNA recombination</keyword>
<evidence type="ECO:0000256" key="9">
    <source>
        <dbReference type="HAMAP-Rule" id="MF_00016"/>
    </source>
</evidence>
<keyword evidence="11" id="KW-0347">Helicase</keyword>
<dbReference type="SUPFAM" id="SSF52540">
    <property type="entry name" value="P-loop containing nucleoside triphosphate hydrolases"/>
    <property type="match status" value="1"/>
</dbReference>
<comment type="domain">
    <text evidence="9">Has 3 domains, the large (RuvB-L) and small ATPase (RuvB-S) domains and the C-terminal head (RuvB-H) domain. The head domain binds DNA, while the ATPase domains jointly bind ATP, ADP or are empty depending on the state of the subunit in the translocation cycle. During a single DNA translocation step the structure of each domain remains the same, but their relative positions change.</text>
</comment>
<protein>
    <recommendedName>
        <fullName evidence="9">Holliday junction branch migration complex subunit RuvB</fullName>
        <ecNumber evidence="9">3.6.4.-</ecNumber>
    </recommendedName>
</protein>
<dbReference type="Gene3D" id="3.40.50.300">
    <property type="entry name" value="P-loop containing nucleotide triphosphate hydrolases"/>
    <property type="match status" value="1"/>
</dbReference>
<accession>A0A5C0UKE6</accession>
<dbReference type="Pfam" id="PF05496">
    <property type="entry name" value="RuvB_N"/>
    <property type="match status" value="1"/>
</dbReference>
<keyword evidence="1 9" id="KW-0963">Cytoplasm</keyword>
<dbReference type="Pfam" id="PF05491">
    <property type="entry name" value="WHD_RuvB"/>
    <property type="match status" value="1"/>
</dbReference>
<keyword evidence="2 9" id="KW-0547">Nucleotide-binding</keyword>
<keyword evidence="8 9" id="KW-0234">DNA repair</keyword>
<comment type="similarity">
    <text evidence="9">Belongs to the RuvB family.</text>
</comment>
<dbReference type="CDD" id="cd00009">
    <property type="entry name" value="AAA"/>
    <property type="match status" value="1"/>
</dbReference>
<dbReference type="GO" id="GO:0048476">
    <property type="term" value="C:Holliday junction resolvase complex"/>
    <property type="evidence" value="ECO:0007669"/>
    <property type="project" value="UniProtKB-UniRule"/>
</dbReference>
<feature type="binding site" evidence="9">
    <location>
        <position position="63"/>
    </location>
    <ligand>
        <name>ATP</name>
        <dbReference type="ChEBI" id="CHEBI:30616"/>
    </ligand>
</feature>
<dbReference type="HAMAP" id="MF_00016">
    <property type="entry name" value="DNA_HJ_migration_RuvB"/>
    <property type="match status" value="1"/>
</dbReference>
<evidence type="ECO:0000256" key="4">
    <source>
        <dbReference type="ARBA" id="ARBA00022801"/>
    </source>
</evidence>
<dbReference type="GO" id="GO:0000400">
    <property type="term" value="F:four-way junction DNA binding"/>
    <property type="evidence" value="ECO:0007669"/>
    <property type="project" value="UniProtKB-UniRule"/>
</dbReference>
<feature type="binding site" evidence="9">
    <location>
        <position position="62"/>
    </location>
    <ligand>
        <name>ATP</name>
        <dbReference type="ChEBI" id="CHEBI:30616"/>
    </ligand>
</feature>
<dbReference type="EC" id="3.6.4.-" evidence="9"/>
<evidence type="ECO:0000256" key="2">
    <source>
        <dbReference type="ARBA" id="ARBA00022741"/>
    </source>
</evidence>
<reference evidence="11 12" key="1">
    <citation type="submission" date="2019-08" db="EMBL/GenBank/DDBJ databases">
        <title>Highly reduced genomes of protist endosymbionts show evolutionary convergence.</title>
        <authorList>
            <person name="George E."/>
            <person name="Husnik F."/>
            <person name="Tashyreva D."/>
            <person name="Prokopchuk G."/>
            <person name="Horak A."/>
            <person name="Kwong W.K."/>
            <person name="Lukes J."/>
            <person name="Keeling P.J."/>
        </authorList>
    </citation>
    <scope>NUCLEOTIDE SEQUENCE [LARGE SCALE GENOMIC DNA]</scope>
    <source>
        <strain evidence="11">1621</strain>
    </source>
</reference>
<evidence type="ECO:0000313" key="11">
    <source>
        <dbReference type="EMBL" id="QEK39334.1"/>
    </source>
</evidence>
<sequence length="330" mass="36876">MYIKHENTQLSKEDESYAPKRLESFIGQDYIKDNLSVFTIAARQRNEPLDHVLLHGPPGLGKTTLAHIIANEMEGTLKSTSGPMLSKPADLAGVLTNLKDKDVLFIDEIHRINISLEEVLYGAMENFSIDILVGEGNTARPIKLPIPKFTLVGATTRIGLLSNPLRDRFGIHLRTEFYSAISLQQIITKACCAKEMKISDTAALEIAERSRGTPRIALRLLRRVADFALIEGTNYPITIDIATKALEKLKVDKKGLDINDYKYLTLISENYNGGPVGIDTIASSLSEQKDTIEEMIEPYMLQIGFVQKTPRGRVLSHLALEYLCNNRHKK</sequence>
<dbReference type="GO" id="GO:0005524">
    <property type="term" value="F:ATP binding"/>
    <property type="evidence" value="ECO:0007669"/>
    <property type="project" value="UniProtKB-UniRule"/>
</dbReference>
<feature type="binding site" evidence="9">
    <location>
        <position position="64"/>
    </location>
    <ligand>
        <name>ATP</name>
        <dbReference type="ChEBI" id="CHEBI:30616"/>
    </ligand>
</feature>
<evidence type="ECO:0000256" key="8">
    <source>
        <dbReference type="ARBA" id="ARBA00023204"/>
    </source>
</evidence>
<dbReference type="NCBIfam" id="TIGR00635">
    <property type="entry name" value="ruvB"/>
    <property type="match status" value="1"/>
</dbReference>
<comment type="caution">
    <text evidence="9">Lacks conserved residue(s) required for the propagation of feature annotation.</text>
</comment>
<keyword evidence="6 9" id="KW-0238">DNA-binding</keyword>
<gene>
    <name evidence="9 11" type="primary">ruvB</name>
    <name evidence="11" type="ORF">FZC37_00015</name>
</gene>
<dbReference type="GO" id="GO:0006281">
    <property type="term" value="P:DNA repair"/>
    <property type="evidence" value="ECO:0007669"/>
    <property type="project" value="UniProtKB-UniRule"/>
</dbReference>
<dbReference type="NCBIfam" id="NF000868">
    <property type="entry name" value="PRK00080.1"/>
    <property type="match status" value="1"/>
</dbReference>
<dbReference type="InterPro" id="IPR008824">
    <property type="entry name" value="RuvB-like_N"/>
</dbReference>
<keyword evidence="4 9" id="KW-0378">Hydrolase</keyword>
<dbReference type="InterPro" id="IPR008823">
    <property type="entry name" value="RuvB_wg_C"/>
</dbReference>
<evidence type="ECO:0000256" key="1">
    <source>
        <dbReference type="ARBA" id="ARBA00022490"/>
    </source>
</evidence>
<feature type="binding site" evidence="9">
    <location>
        <position position="308"/>
    </location>
    <ligand>
        <name>DNA</name>
        <dbReference type="ChEBI" id="CHEBI:16991"/>
    </ligand>
</feature>
<dbReference type="InterPro" id="IPR041445">
    <property type="entry name" value="AAA_lid_4"/>
</dbReference>
<comment type="function">
    <text evidence="9">The RuvA-RuvB-RuvC complex processes Holliday junction (HJ) DNA during genetic recombination and DNA repair, while the RuvA-RuvB complex plays an important role in the rescue of blocked DNA replication forks via replication fork reversal (RFR). RuvA specifically binds to HJ cruciform DNA, conferring on it an open structure. The RuvB hexamer acts as an ATP-dependent pump, pulling dsDNA into and through the RuvAB complex. RuvB forms 2 homohexamers on either side of HJ DNA bound by 1 or 2 RuvA tetramers; 4 subunits per hexamer contact DNA at a time. Coordinated motions by a converter formed by DNA-disengaged RuvB subunits stimulates ATP hydrolysis and nucleotide exchange. Immobilization of the converter enables RuvB to convert the ATP-contained energy into a lever motion, pulling 2 nucleotides of DNA out of the RuvA tetramer per ATP hydrolyzed, thus driving DNA branch migration. The RuvB motors rotate together with the DNA substrate, which together with the progressing nucleotide cycle form the mechanistic basis for DNA recombination by continuous HJ branch migration. Branch migration allows RuvC to scan DNA until it finds its consensus sequence, where it cleaves and resolves cruciform DNA.</text>
</comment>
<keyword evidence="3 9" id="KW-0227">DNA damage</keyword>
<dbReference type="InterPro" id="IPR036388">
    <property type="entry name" value="WH-like_DNA-bd_sf"/>
</dbReference>
<evidence type="ECO:0000256" key="5">
    <source>
        <dbReference type="ARBA" id="ARBA00022840"/>
    </source>
</evidence>
<dbReference type="Pfam" id="PF17864">
    <property type="entry name" value="AAA_lid_4"/>
    <property type="match status" value="1"/>
</dbReference>
<feature type="binding site" evidence="9">
    <location>
        <position position="168"/>
    </location>
    <ligand>
        <name>ATP</name>
        <dbReference type="ChEBI" id="CHEBI:30616"/>
    </ligand>
</feature>
<dbReference type="EMBL" id="CP043312">
    <property type="protein sequence ID" value="QEK39334.1"/>
    <property type="molecule type" value="Genomic_DNA"/>
</dbReference>
<dbReference type="RefSeq" id="WP_148951695.1">
    <property type="nucleotide sequence ID" value="NZ_CP043312.1"/>
</dbReference>
<organism evidence="11 12">
    <name type="scientific">Candidatus Sneabacter namystus</name>
    <dbReference type="NCBI Taxonomy" id="2601646"/>
    <lineage>
        <taxon>Bacteria</taxon>
        <taxon>Pseudomonadati</taxon>
        <taxon>Pseudomonadota</taxon>
        <taxon>Alphaproteobacteria</taxon>
        <taxon>Rickettsiales</taxon>
        <taxon>Rickettsiaceae</taxon>
        <taxon>Rickettsieae</taxon>
        <taxon>Candidatus Sneabacter</taxon>
    </lineage>
</organism>
<keyword evidence="5 9" id="KW-0067">ATP-binding</keyword>
<dbReference type="GO" id="GO:0006310">
    <property type="term" value="P:DNA recombination"/>
    <property type="evidence" value="ECO:0007669"/>
    <property type="project" value="UniProtKB-UniRule"/>
</dbReference>
<dbReference type="GO" id="GO:0016887">
    <property type="term" value="F:ATP hydrolysis activity"/>
    <property type="evidence" value="ECO:0007669"/>
    <property type="project" value="RHEA"/>
</dbReference>
<evidence type="ECO:0000256" key="6">
    <source>
        <dbReference type="ARBA" id="ARBA00023125"/>
    </source>
</evidence>
<dbReference type="InterPro" id="IPR036390">
    <property type="entry name" value="WH_DNA-bd_sf"/>
</dbReference>
<dbReference type="GO" id="GO:0005737">
    <property type="term" value="C:cytoplasm"/>
    <property type="evidence" value="ECO:0007669"/>
    <property type="project" value="UniProtKB-SubCell"/>
</dbReference>
<comment type="subcellular location">
    <subcellularLocation>
        <location evidence="9">Cytoplasm</location>
    </subcellularLocation>
</comment>
<evidence type="ECO:0000256" key="3">
    <source>
        <dbReference type="ARBA" id="ARBA00022763"/>
    </source>
</evidence>
<comment type="catalytic activity">
    <reaction evidence="9">
        <text>ATP + H2O = ADP + phosphate + H(+)</text>
        <dbReference type="Rhea" id="RHEA:13065"/>
        <dbReference type="ChEBI" id="CHEBI:15377"/>
        <dbReference type="ChEBI" id="CHEBI:15378"/>
        <dbReference type="ChEBI" id="CHEBI:30616"/>
        <dbReference type="ChEBI" id="CHEBI:43474"/>
        <dbReference type="ChEBI" id="CHEBI:456216"/>
    </reaction>
</comment>
<feature type="binding site" evidence="9">
    <location>
        <position position="178"/>
    </location>
    <ligand>
        <name>ATP</name>
        <dbReference type="ChEBI" id="CHEBI:30616"/>
    </ligand>
</feature>
<dbReference type="GO" id="GO:0009378">
    <property type="term" value="F:four-way junction helicase activity"/>
    <property type="evidence" value="ECO:0007669"/>
    <property type="project" value="InterPro"/>
</dbReference>
<feature type="binding site" evidence="9">
    <location>
        <position position="215"/>
    </location>
    <ligand>
        <name>ATP</name>
        <dbReference type="ChEBI" id="CHEBI:30616"/>
    </ligand>
</feature>
<evidence type="ECO:0000259" key="10">
    <source>
        <dbReference type="SMART" id="SM00382"/>
    </source>
</evidence>
<feature type="domain" description="AAA+ ATPase" evidence="10">
    <location>
        <begin position="48"/>
        <end position="179"/>
    </location>
</feature>
<evidence type="ECO:0000313" key="12">
    <source>
        <dbReference type="Proteomes" id="UP000323844"/>
    </source>
</evidence>
<dbReference type="SMART" id="SM00382">
    <property type="entry name" value="AAA"/>
    <property type="match status" value="1"/>
</dbReference>
<dbReference type="KEGG" id="snay:FZC37_00015"/>
<name>A0A5C0UKE6_9RICK</name>
<dbReference type="InterPro" id="IPR027417">
    <property type="entry name" value="P-loop_NTPase"/>
</dbReference>
<dbReference type="Proteomes" id="UP000323844">
    <property type="component" value="Chromosome"/>
</dbReference>
<dbReference type="AlphaFoldDB" id="A0A5C0UKE6"/>
<dbReference type="InterPro" id="IPR004605">
    <property type="entry name" value="DNA_helicase_Holl-junc_RuvB"/>
</dbReference>
<dbReference type="OrthoDB" id="9804478at2"/>
<feature type="binding site" evidence="9">
    <location>
        <position position="63"/>
    </location>
    <ligand>
        <name>Mg(2+)</name>
        <dbReference type="ChEBI" id="CHEBI:18420"/>
    </ligand>
</feature>
<dbReference type="PANTHER" id="PTHR42848">
    <property type="match status" value="1"/>
</dbReference>
<keyword evidence="12" id="KW-1185">Reference proteome</keyword>
<feature type="region of interest" description="Head domain (RuvB-H)" evidence="9">
    <location>
        <begin position="253"/>
        <end position="330"/>
    </location>
</feature>
<evidence type="ECO:0000256" key="7">
    <source>
        <dbReference type="ARBA" id="ARBA00023172"/>
    </source>
</evidence>
<dbReference type="InterPro" id="IPR003593">
    <property type="entry name" value="AAA+_ATPase"/>
</dbReference>
<comment type="subunit">
    <text evidence="9">Homohexamer. Forms an RuvA(8)-RuvB(12)-Holliday junction (HJ) complex. HJ DNA is sandwiched between 2 RuvA tetramers; dsDNA enters through RuvA and exits via RuvB. An RuvB hexamer assembles on each DNA strand where it exits the tetramer. Each RuvB hexamer is contacted by two RuvA subunits (via domain III) on 2 adjacent RuvB subunits; this complex drives branch migration. In the full resolvosome a probable DNA-RuvA(4)-RuvB(12)-RuvC(2) complex forms which resolves the HJ.</text>
</comment>
<feature type="binding site" evidence="9">
    <location>
        <position position="313"/>
    </location>
    <ligand>
        <name>DNA</name>
        <dbReference type="ChEBI" id="CHEBI:16991"/>
    </ligand>
</feature>
<dbReference type="Gene3D" id="1.10.10.10">
    <property type="entry name" value="Winged helix-like DNA-binding domain superfamily/Winged helix DNA-binding domain"/>
    <property type="match status" value="1"/>
</dbReference>
<proteinExistence type="inferred from homology"/>
<dbReference type="SUPFAM" id="SSF46785">
    <property type="entry name" value="Winged helix' DNA-binding domain"/>
    <property type="match status" value="1"/>
</dbReference>
<dbReference type="Gene3D" id="1.10.8.60">
    <property type="match status" value="1"/>
</dbReference>
<dbReference type="PANTHER" id="PTHR42848:SF1">
    <property type="entry name" value="HOLLIDAY JUNCTION BRANCH MIGRATION COMPLEX SUBUNIT RUVB"/>
    <property type="match status" value="1"/>
</dbReference>